<feature type="signal peptide" evidence="8">
    <location>
        <begin position="1"/>
        <end position="31"/>
    </location>
</feature>
<dbReference type="Proteomes" id="UP000708148">
    <property type="component" value="Unassembled WGS sequence"/>
</dbReference>
<evidence type="ECO:0000256" key="3">
    <source>
        <dbReference type="ARBA" id="ARBA00022679"/>
    </source>
</evidence>
<keyword evidence="11" id="KW-1185">Reference proteome</keyword>
<dbReference type="EMBL" id="CAJHUC010000414">
    <property type="protein sequence ID" value="CAD7695974.1"/>
    <property type="molecule type" value="Genomic_DNA"/>
</dbReference>
<gene>
    <name evidence="10" type="ORF">OSTQU699_LOCUS1335</name>
</gene>
<reference evidence="10" key="1">
    <citation type="submission" date="2020-12" db="EMBL/GenBank/DDBJ databases">
        <authorList>
            <person name="Iha C."/>
        </authorList>
    </citation>
    <scope>NUCLEOTIDE SEQUENCE</scope>
</reference>
<dbReference type="OrthoDB" id="2015991at2759"/>
<dbReference type="InterPro" id="IPR003582">
    <property type="entry name" value="ShKT_dom"/>
</dbReference>
<evidence type="ECO:0000256" key="1">
    <source>
        <dbReference type="ARBA" id="ARBA00004167"/>
    </source>
</evidence>
<feature type="region of interest" description="Disordered" evidence="7">
    <location>
        <begin position="508"/>
        <end position="528"/>
    </location>
</feature>
<protein>
    <recommendedName>
        <fullName evidence="9">ShKT domain-containing protein</fullName>
    </recommendedName>
</protein>
<evidence type="ECO:0000256" key="7">
    <source>
        <dbReference type="SAM" id="MobiDB-lite"/>
    </source>
</evidence>
<evidence type="ECO:0000256" key="4">
    <source>
        <dbReference type="ARBA" id="ARBA00022692"/>
    </source>
</evidence>
<keyword evidence="3" id="KW-0808">Transferase</keyword>
<dbReference type="InterPro" id="IPR044845">
    <property type="entry name" value="HPAT/SRGT1-like"/>
</dbReference>
<feature type="domain" description="ShKT" evidence="9">
    <location>
        <begin position="410"/>
        <end position="446"/>
    </location>
</feature>
<evidence type="ECO:0000256" key="8">
    <source>
        <dbReference type="SAM" id="SignalP"/>
    </source>
</evidence>
<evidence type="ECO:0000256" key="5">
    <source>
        <dbReference type="ARBA" id="ARBA00022989"/>
    </source>
</evidence>
<feature type="chain" id="PRO_5035891656" description="ShKT domain-containing protein" evidence="8">
    <location>
        <begin position="32"/>
        <end position="540"/>
    </location>
</feature>
<proteinExistence type="predicted"/>
<dbReference type="InterPro" id="IPR056508">
    <property type="entry name" value="HPAT-like"/>
</dbReference>
<dbReference type="GO" id="GO:0016757">
    <property type="term" value="F:glycosyltransferase activity"/>
    <property type="evidence" value="ECO:0007669"/>
    <property type="project" value="UniProtKB-KW"/>
</dbReference>
<evidence type="ECO:0000313" key="10">
    <source>
        <dbReference type="EMBL" id="CAD7695974.1"/>
    </source>
</evidence>
<comment type="caution">
    <text evidence="10">The sequence shown here is derived from an EMBL/GenBank/DDBJ whole genome shotgun (WGS) entry which is preliminary data.</text>
</comment>
<keyword evidence="5" id="KW-1133">Transmembrane helix</keyword>
<accession>A0A8S1IRA6</accession>
<comment type="subcellular location">
    <subcellularLocation>
        <location evidence="1">Membrane</location>
        <topology evidence="1">Single-pass membrane protein</topology>
    </subcellularLocation>
</comment>
<name>A0A8S1IRA6_9CHLO</name>
<dbReference type="PANTHER" id="PTHR31485:SF7">
    <property type="entry name" value="PEPTIDYL SERINE ALPHA-GALACTOSYLTRANSFERASE"/>
    <property type="match status" value="1"/>
</dbReference>
<organism evidence="10 11">
    <name type="scientific">Ostreobium quekettii</name>
    <dbReference type="NCBI Taxonomy" id="121088"/>
    <lineage>
        <taxon>Eukaryota</taxon>
        <taxon>Viridiplantae</taxon>
        <taxon>Chlorophyta</taxon>
        <taxon>core chlorophytes</taxon>
        <taxon>Ulvophyceae</taxon>
        <taxon>TCBD clade</taxon>
        <taxon>Bryopsidales</taxon>
        <taxon>Ostreobineae</taxon>
        <taxon>Ostreobiaceae</taxon>
        <taxon>Ostreobium</taxon>
    </lineage>
</organism>
<dbReference type="AlphaFoldDB" id="A0A8S1IRA6"/>
<sequence length="540" mass="60312">MSGAHVGAPDLHSPLLLLLLLAASLLHPAAGQDDGDFVTGAIHTIFSTDCKRFFAFQTLALAHSFAKAGQPGNLTRIASCTRQQLSLMRREDRDMVQTHIAPSWEKHPTKPDDYPPYNKPTGVMDWLDKANPREEWILMVDPDMLFRAPLTPETLGVADGWSAGAHYSYLNGVINDLALRHVRHVAPRNDTYGGPRGRRADRVGHYCLVRNADLRRMAPFWLKFTEDVRFDPDAWNLTGDSYVEPGDRPWISEMYGYAYAAAHVGVWHKLNPGVQAYPSYAVWDSIKVIHYGLTHRVGGYGFDKHDHYYFNSFRCPPWNMSMERDIKEDYGLFPHPPHPSELAPKDNPQDQYGALLVVEFVNTINEGLCERHKKVCPASEQLKEECGTVEEIQKALAAEFAVLDAPDSVCVDALEIEKCLMYLRDGLCEKEWLQMGMSCRKTCGRCFGASMRSPPGQTVVANVQAKEPDTFSTEGNVGKSEDATLGNISISEKDEGNVNQDISAVKHAADNEHSSPSAVAEERISNTERERARCRKLVGV</sequence>
<keyword evidence="8" id="KW-0732">Signal</keyword>
<keyword evidence="6" id="KW-0472">Membrane</keyword>
<dbReference type="Pfam" id="PF23452">
    <property type="entry name" value="HPAT"/>
    <property type="match status" value="1"/>
</dbReference>
<evidence type="ECO:0000313" key="11">
    <source>
        <dbReference type="Proteomes" id="UP000708148"/>
    </source>
</evidence>
<keyword evidence="2" id="KW-0328">Glycosyltransferase</keyword>
<dbReference type="PROSITE" id="PS51670">
    <property type="entry name" value="SHKT"/>
    <property type="match status" value="1"/>
</dbReference>
<dbReference type="GO" id="GO:0016020">
    <property type="term" value="C:membrane"/>
    <property type="evidence" value="ECO:0007669"/>
    <property type="project" value="UniProtKB-SubCell"/>
</dbReference>
<keyword evidence="4" id="KW-0812">Transmembrane</keyword>
<evidence type="ECO:0000256" key="2">
    <source>
        <dbReference type="ARBA" id="ARBA00022676"/>
    </source>
</evidence>
<dbReference type="PANTHER" id="PTHR31485">
    <property type="entry name" value="PEPTIDYL SERINE ALPHA-GALACTOSYLTRANSFERASE"/>
    <property type="match status" value="1"/>
</dbReference>
<evidence type="ECO:0000256" key="6">
    <source>
        <dbReference type="ARBA" id="ARBA00023136"/>
    </source>
</evidence>
<evidence type="ECO:0000259" key="9">
    <source>
        <dbReference type="PROSITE" id="PS51670"/>
    </source>
</evidence>